<dbReference type="GO" id="GO:0004300">
    <property type="term" value="F:enoyl-CoA hydratase activity"/>
    <property type="evidence" value="ECO:0007669"/>
    <property type="project" value="UniProtKB-EC"/>
</dbReference>
<evidence type="ECO:0000256" key="5">
    <source>
        <dbReference type="ARBA" id="ARBA00023717"/>
    </source>
</evidence>
<keyword evidence="3" id="KW-0276">Fatty acid metabolism</keyword>
<proteinExistence type="inferred from homology"/>
<gene>
    <name evidence="7" type="ORF">FOH10_04785</name>
</gene>
<comment type="catalytic activity">
    <reaction evidence="4">
        <text>a (3S)-3-hydroxyacyl-CoA = a (2E)-enoyl-CoA + H2O</text>
        <dbReference type="Rhea" id="RHEA:16105"/>
        <dbReference type="ChEBI" id="CHEBI:15377"/>
        <dbReference type="ChEBI" id="CHEBI:57318"/>
        <dbReference type="ChEBI" id="CHEBI:58856"/>
        <dbReference type="EC" id="4.2.1.17"/>
    </reaction>
</comment>
<dbReference type="RefSeq" id="WP_143979779.1">
    <property type="nucleotide sequence ID" value="NZ_CP041695.1"/>
</dbReference>
<dbReference type="Gene3D" id="3.90.226.10">
    <property type="entry name" value="2-enoyl-CoA Hydratase, Chain A, domain 1"/>
    <property type="match status" value="1"/>
</dbReference>
<comment type="similarity">
    <text evidence="2 6">Belongs to the enoyl-CoA hydratase/isomerase family.</text>
</comment>
<sequence length="315" mass="33378">MNAIRTRQHDAVLTVELDNPPYNFLTGEMMRDLEALLHRLADDETVRAVVVTSALPGVFVSHYDVAEILAGAEASPLPLSPALAGAALRTTRAASHLPGAQAVLGRGMTAGLTDILRYHEVCRLMRRSDKVFVAAVNGHAMGGGCELVLSCDIRLMADGPYRIGQPEILVGLIPGGGGTQLLTRSLGAARALELCLEGAPIDAATARDIGLVNRLVDPDRLLAEALDTARRLARRSPVAVAAVKRAVHEGGSAGLEAGLHVERAGFLAAASQPQTRDAMRAYLADVRRNEAAGKDLTAFIEERLPDWHRGTAGES</sequence>
<reference evidence="7 8" key="1">
    <citation type="submission" date="2019-07" db="EMBL/GenBank/DDBJ databases">
        <title>Complete Genome Sequence and Methylome Analysis of Nocardia otitidis-caviarum NEB252.</title>
        <authorList>
            <person name="Fomenkov A."/>
            <person name="Anton B.P."/>
            <person name="Vincze T."/>
            <person name="Roberts R.J."/>
        </authorList>
    </citation>
    <scope>NUCLEOTIDE SEQUENCE [LARGE SCALE GENOMIC DNA]</scope>
    <source>
        <strain evidence="7 8">NEB252</strain>
    </source>
</reference>
<protein>
    <submittedName>
        <fullName evidence="7">Enoyl-CoA hydratase/isomerase family protein</fullName>
    </submittedName>
</protein>
<dbReference type="KEGG" id="nod:FOH10_04785"/>
<evidence type="ECO:0000256" key="4">
    <source>
        <dbReference type="ARBA" id="ARBA00023709"/>
    </source>
</evidence>
<dbReference type="PROSITE" id="PS00166">
    <property type="entry name" value="ENOYL_COA_HYDRATASE"/>
    <property type="match status" value="1"/>
</dbReference>
<evidence type="ECO:0000256" key="6">
    <source>
        <dbReference type="RuleBase" id="RU003707"/>
    </source>
</evidence>
<comment type="function">
    <text evidence="1">Could possibly oxidize fatty acids using specific components.</text>
</comment>
<dbReference type="InterPro" id="IPR001753">
    <property type="entry name" value="Enoyl-CoA_hydra/iso"/>
</dbReference>
<dbReference type="Proteomes" id="UP000317039">
    <property type="component" value="Chromosome"/>
</dbReference>
<dbReference type="EMBL" id="CP041695">
    <property type="protein sequence ID" value="QDP78153.1"/>
    <property type="molecule type" value="Genomic_DNA"/>
</dbReference>
<evidence type="ECO:0000313" key="8">
    <source>
        <dbReference type="Proteomes" id="UP000317039"/>
    </source>
</evidence>
<dbReference type="InterPro" id="IPR018376">
    <property type="entry name" value="Enoyl-CoA_hyd/isom_CS"/>
</dbReference>
<evidence type="ECO:0000256" key="2">
    <source>
        <dbReference type="ARBA" id="ARBA00005254"/>
    </source>
</evidence>
<evidence type="ECO:0000256" key="1">
    <source>
        <dbReference type="ARBA" id="ARBA00002994"/>
    </source>
</evidence>
<evidence type="ECO:0000313" key="7">
    <source>
        <dbReference type="EMBL" id="QDP78153.1"/>
    </source>
</evidence>
<dbReference type="GO" id="GO:0016853">
    <property type="term" value="F:isomerase activity"/>
    <property type="evidence" value="ECO:0007669"/>
    <property type="project" value="UniProtKB-KW"/>
</dbReference>
<dbReference type="PANTHER" id="PTHR11941:SF54">
    <property type="entry name" value="ENOYL-COA HYDRATASE, MITOCHONDRIAL"/>
    <property type="match status" value="1"/>
</dbReference>
<dbReference type="SUPFAM" id="SSF52096">
    <property type="entry name" value="ClpP/crotonase"/>
    <property type="match status" value="1"/>
</dbReference>
<dbReference type="CDD" id="cd06558">
    <property type="entry name" value="crotonase-like"/>
    <property type="match status" value="1"/>
</dbReference>
<dbReference type="GO" id="GO:0006635">
    <property type="term" value="P:fatty acid beta-oxidation"/>
    <property type="evidence" value="ECO:0007669"/>
    <property type="project" value="TreeGrafter"/>
</dbReference>
<name>A0A516NGX7_9NOCA</name>
<evidence type="ECO:0000256" key="3">
    <source>
        <dbReference type="ARBA" id="ARBA00022832"/>
    </source>
</evidence>
<keyword evidence="3" id="KW-0443">Lipid metabolism</keyword>
<dbReference type="InterPro" id="IPR029045">
    <property type="entry name" value="ClpP/crotonase-like_dom_sf"/>
</dbReference>
<keyword evidence="7" id="KW-0413">Isomerase</keyword>
<dbReference type="PANTHER" id="PTHR11941">
    <property type="entry name" value="ENOYL-COA HYDRATASE-RELATED"/>
    <property type="match status" value="1"/>
</dbReference>
<dbReference type="Pfam" id="PF00378">
    <property type="entry name" value="ECH_1"/>
    <property type="match status" value="2"/>
</dbReference>
<accession>A0A516NGX7</accession>
<dbReference type="AlphaFoldDB" id="A0A516NGX7"/>
<comment type="catalytic activity">
    <reaction evidence="5">
        <text>a 4-saturated-(3S)-3-hydroxyacyl-CoA = a (3E)-enoyl-CoA + H2O</text>
        <dbReference type="Rhea" id="RHEA:20724"/>
        <dbReference type="ChEBI" id="CHEBI:15377"/>
        <dbReference type="ChEBI" id="CHEBI:58521"/>
        <dbReference type="ChEBI" id="CHEBI:137480"/>
        <dbReference type="EC" id="4.2.1.17"/>
    </reaction>
</comment>
<organism evidence="7 8">
    <name type="scientific">Nocardia otitidiscaviarum</name>
    <dbReference type="NCBI Taxonomy" id="1823"/>
    <lineage>
        <taxon>Bacteria</taxon>
        <taxon>Bacillati</taxon>
        <taxon>Actinomycetota</taxon>
        <taxon>Actinomycetes</taxon>
        <taxon>Mycobacteriales</taxon>
        <taxon>Nocardiaceae</taxon>
        <taxon>Nocardia</taxon>
    </lineage>
</organism>
<dbReference type="GeneID" id="80331706"/>